<evidence type="ECO:0000313" key="3">
    <source>
        <dbReference type="Proteomes" id="UP001140094"/>
    </source>
</evidence>
<reference evidence="2" key="1">
    <citation type="submission" date="2022-07" db="EMBL/GenBank/DDBJ databases">
        <title>Phylogenomic reconstructions and comparative analyses of Kickxellomycotina fungi.</title>
        <authorList>
            <person name="Reynolds N.K."/>
            <person name="Stajich J.E."/>
            <person name="Barry K."/>
            <person name="Grigoriev I.V."/>
            <person name="Crous P."/>
            <person name="Smith M.E."/>
        </authorList>
    </citation>
    <scope>NUCLEOTIDE SEQUENCE</scope>
    <source>
        <strain evidence="2">NRRL 1565</strain>
    </source>
</reference>
<dbReference type="EC" id="3.2.1.21" evidence="2"/>
<accession>A0A9W8LPU9</accession>
<dbReference type="InterPro" id="IPR006671">
    <property type="entry name" value="Cyclin_N"/>
</dbReference>
<dbReference type="Proteomes" id="UP001140094">
    <property type="component" value="Unassembled WGS sequence"/>
</dbReference>
<sequence length="244" mass="26607">MSSASGSSHQHMIFMTRASIVARLNEHNNSISNSKTPASAERNELLDHPAMIAAAKSCVFIKDVSRSLGFPARTISTAQLLVHRVYVLRPSPSIGSNDLTIACLLVAAKMEETTKKLRDILAHSYLLSKQPADSSLEPQSVSSTITDRMRTSVVAAEQYVMDAIGFDFRTTHPHLLFVKLAKMANVPRQTTAVAGWEILGDAFFTTLPVQYPSSVIAAGALCLAWNLDCEDPKDSTPFILKLFS</sequence>
<dbReference type="GO" id="GO:0016538">
    <property type="term" value="F:cyclin-dependent protein serine/threonine kinase regulator activity"/>
    <property type="evidence" value="ECO:0007669"/>
    <property type="project" value="InterPro"/>
</dbReference>
<dbReference type="Pfam" id="PF00134">
    <property type="entry name" value="Cyclin_N"/>
    <property type="match status" value="1"/>
</dbReference>
<gene>
    <name evidence="2" type="primary">CTK2</name>
    <name evidence="2" type="ORF">H4R20_006811</name>
</gene>
<dbReference type="EMBL" id="JANBUO010003248">
    <property type="protein sequence ID" value="KAJ2791848.1"/>
    <property type="molecule type" value="Genomic_DNA"/>
</dbReference>
<dbReference type="InterPro" id="IPR036915">
    <property type="entry name" value="Cyclin-like_sf"/>
</dbReference>
<proteinExistence type="predicted"/>
<dbReference type="InterPro" id="IPR043198">
    <property type="entry name" value="Cyclin/Ssn8"/>
</dbReference>
<comment type="caution">
    <text evidence="2">The sequence shown here is derived from an EMBL/GenBank/DDBJ whole genome shotgun (WGS) entry which is preliminary data.</text>
</comment>
<dbReference type="GO" id="GO:0016301">
    <property type="term" value="F:kinase activity"/>
    <property type="evidence" value="ECO:0007669"/>
    <property type="project" value="UniProtKB-KW"/>
</dbReference>
<evidence type="ECO:0000313" key="2">
    <source>
        <dbReference type="EMBL" id="KAJ2791848.1"/>
    </source>
</evidence>
<organism evidence="2 3">
    <name type="scientific">Coemansia guatemalensis</name>
    <dbReference type="NCBI Taxonomy" id="2761395"/>
    <lineage>
        <taxon>Eukaryota</taxon>
        <taxon>Fungi</taxon>
        <taxon>Fungi incertae sedis</taxon>
        <taxon>Zoopagomycota</taxon>
        <taxon>Kickxellomycotina</taxon>
        <taxon>Kickxellomycetes</taxon>
        <taxon>Kickxellales</taxon>
        <taxon>Kickxellaceae</taxon>
        <taxon>Coemansia</taxon>
    </lineage>
</organism>
<dbReference type="GO" id="GO:0008422">
    <property type="term" value="F:beta-glucosidase activity"/>
    <property type="evidence" value="ECO:0007669"/>
    <property type="project" value="UniProtKB-EC"/>
</dbReference>
<evidence type="ECO:0000259" key="1">
    <source>
        <dbReference type="Pfam" id="PF00134"/>
    </source>
</evidence>
<dbReference type="OrthoDB" id="25002at2759"/>
<dbReference type="GO" id="GO:0006357">
    <property type="term" value="P:regulation of transcription by RNA polymerase II"/>
    <property type="evidence" value="ECO:0007669"/>
    <property type="project" value="InterPro"/>
</dbReference>
<protein>
    <submittedName>
        <fullName evidence="2">RNA polymerase II C-terminal domain kinase beta subunit</fullName>
        <ecNumber evidence="2">3.2.1.21</ecNumber>
    </submittedName>
</protein>
<dbReference type="SUPFAM" id="SSF47954">
    <property type="entry name" value="Cyclin-like"/>
    <property type="match status" value="2"/>
</dbReference>
<keyword evidence="2" id="KW-0418">Kinase</keyword>
<dbReference type="AlphaFoldDB" id="A0A9W8LPU9"/>
<keyword evidence="2" id="KW-0378">Hydrolase</keyword>
<feature type="non-terminal residue" evidence="2">
    <location>
        <position position="244"/>
    </location>
</feature>
<dbReference type="CDD" id="cd20546">
    <property type="entry name" value="CYCLIN_SpCG1C_ScCTK2-like_rpt2"/>
    <property type="match status" value="1"/>
</dbReference>
<keyword evidence="3" id="KW-1185">Reference proteome</keyword>
<dbReference type="Gene3D" id="1.10.472.10">
    <property type="entry name" value="Cyclin-like"/>
    <property type="match status" value="2"/>
</dbReference>
<keyword evidence="2" id="KW-0326">Glycosidase</keyword>
<keyword evidence="2" id="KW-0808">Transferase</keyword>
<feature type="domain" description="Cyclin N-terminal" evidence="1">
    <location>
        <begin position="58"/>
        <end position="167"/>
    </location>
</feature>
<name>A0A9W8LPU9_9FUNG</name>
<dbReference type="PANTHER" id="PTHR10026">
    <property type="entry name" value="CYCLIN"/>
    <property type="match status" value="1"/>
</dbReference>